<reference evidence="2 3" key="1">
    <citation type="journal article" date="2024" name="G3 (Bethesda)">
        <title>Genome assembly of Hibiscus sabdariffa L. provides insights into metabolisms of medicinal natural products.</title>
        <authorList>
            <person name="Kim T."/>
        </authorList>
    </citation>
    <scope>NUCLEOTIDE SEQUENCE [LARGE SCALE GENOMIC DNA]</scope>
    <source>
        <strain evidence="2">TK-2024</strain>
        <tissue evidence="2">Old leaves</tissue>
    </source>
</reference>
<evidence type="ECO:0000313" key="2">
    <source>
        <dbReference type="EMBL" id="KAK8981484.1"/>
    </source>
</evidence>
<gene>
    <name evidence="2" type="ORF">V6N11_027900</name>
</gene>
<name>A0ABR2NZD4_9ROSI</name>
<protein>
    <submittedName>
        <fullName evidence="2">Uncharacterized protein</fullName>
    </submittedName>
</protein>
<accession>A0ABR2NZD4</accession>
<dbReference type="Proteomes" id="UP001396334">
    <property type="component" value="Unassembled WGS sequence"/>
</dbReference>
<keyword evidence="3" id="KW-1185">Reference proteome</keyword>
<organism evidence="2 3">
    <name type="scientific">Hibiscus sabdariffa</name>
    <name type="common">roselle</name>
    <dbReference type="NCBI Taxonomy" id="183260"/>
    <lineage>
        <taxon>Eukaryota</taxon>
        <taxon>Viridiplantae</taxon>
        <taxon>Streptophyta</taxon>
        <taxon>Embryophyta</taxon>
        <taxon>Tracheophyta</taxon>
        <taxon>Spermatophyta</taxon>
        <taxon>Magnoliopsida</taxon>
        <taxon>eudicotyledons</taxon>
        <taxon>Gunneridae</taxon>
        <taxon>Pentapetalae</taxon>
        <taxon>rosids</taxon>
        <taxon>malvids</taxon>
        <taxon>Malvales</taxon>
        <taxon>Malvaceae</taxon>
        <taxon>Malvoideae</taxon>
        <taxon>Hibiscus</taxon>
    </lineage>
</organism>
<evidence type="ECO:0000313" key="3">
    <source>
        <dbReference type="Proteomes" id="UP001396334"/>
    </source>
</evidence>
<proteinExistence type="predicted"/>
<comment type="caution">
    <text evidence="2">The sequence shown here is derived from an EMBL/GenBank/DDBJ whole genome shotgun (WGS) entry which is preliminary data.</text>
</comment>
<evidence type="ECO:0000256" key="1">
    <source>
        <dbReference type="SAM" id="MobiDB-lite"/>
    </source>
</evidence>
<feature type="region of interest" description="Disordered" evidence="1">
    <location>
        <begin position="60"/>
        <end position="80"/>
    </location>
</feature>
<dbReference type="EMBL" id="JBBPBN010000089">
    <property type="protein sequence ID" value="KAK8981484.1"/>
    <property type="molecule type" value="Genomic_DNA"/>
</dbReference>
<sequence length="80" mass="8320">MAPPNCPVQIYINKPLPANGFRAPAVGIGYGNPTGIVNVFQALGGNFPVGIANTYQAPAGNVTPNLLDDPQAPDSKKKLF</sequence>